<dbReference type="KEGG" id="vg:16397171"/>
<accession>S6CUG5</accession>
<sequence length="46" mass="5265">MNTPLERGKASRAADRRRPLYLWNLFLKDTKEEPSGKVGGKLSDVY</sequence>
<proteinExistence type="predicted"/>
<organism evidence="1 2">
    <name type="scientific">Streptococcus phage SP-QS1</name>
    <dbReference type="NCBI Taxonomy" id="1208587"/>
    <lineage>
        <taxon>Viruses</taxon>
        <taxon>Duplodnaviria</taxon>
        <taxon>Heunggongvirae</taxon>
        <taxon>Uroviricota</taxon>
        <taxon>Caudoviricetes</taxon>
        <taxon>Saphexavirus</taxon>
        <taxon>Saphexavirus SPQS1</taxon>
    </lineage>
</organism>
<gene>
    <name evidence="1" type="primary">gp92</name>
    <name evidence="1" type="ORF">BN19_093</name>
</gene>
<dbReference type="EMBL" id="HE962497">
    <property type="protein sequence ID" value="CCJ09746.1"/>
    <property type="molecule type" value="Genomic_DNA"/>
</dbReference>
<dbReference type="RefSeq" id="YP_008320569.1">
    <property type="nucleotide sequence ID" value="NC_021868.1"/>
</dbReference>
<name>S6CUG5_9CAUD</name>
<dbReference type="OrthoDB" id="26470at10239"/>
<reference evidence="1" key="2">
    <citation type="submission" date="2013-07" db="EMBL/GenBank/DDBJ databases">
        <title>Capsule no barrier: a novel phage that can lyse invasive capsulated strains of Streptococcus pneumoniae.</title>
        <authorList>
            <person name="Almaghrabi M.K."/>
            <person name="Neill D.R."/>
            <person name="Philippe D.L."/>
            <person name="Wheatley P."/>
            <person name="Kadioglu A."/>
            <person name="Clokie M.R.J."/>
        </authorList>
    </citation>
    <scope>NUCLEOTIDE SEQUENCE [LARGE SCALE GENOMIC DNA]</scope>
</reference>
<dbReference type="GeneID" id="16397171"/>
<evidence type="ECO:0000313" key="2">
    <source>
        <dbReference type="Proteomes" id="UP000014703"/>
    </source>
</evidence>
<keyword evidence="2" id="KW-1185">Reference proteome</keyword>
<reference evidence="1" key="1">
    <citation type="submission" date="2012-07" db="EMBL/GenBank/DDBJ databases">
        <authorList>
            <person name="Clokie M."/>
        </authorList>
    </citation>
    <scope>NUCLEOTIDE SEQUENCE [LARGE SCALE GENOMIC DNA]</scope>
</reference>
<protein>
    <submittedName>
        <fullName evidence="1">Uncharacterized protein</fullName>
    </submittedName>
</protein>
<evidence type="ECO:0000313" key="1">
    <source>
        <dbReference type="EMBL" id="CCJ09746.1"/>
    </source>
</evidence>
<dbReference type="Proteomes" id="UP000014703">
    <property type="component" value="Segment"/>
</dbReference>